<keyword evidence="1" id="KW-0812">Transmembrane</keyword>
<evidence type="ECO:0000313" key="3">
    <source>
        <dbReference type="EMBL" id="PQA88630.1"/>
    </source>
</evidence>
<keyword evidence="1" id="KW-1133">Transmembrane helix</keyword>
<evidence type="ECO:0000259" key="2">
    <source>
        <dbReference type="Pfam" id="PF12158"/>
    </source>
</evidence>
<comment type="caution">
    <text evidence="3">The sequence shown here is derived from an EMBL/GenBank/DDBJ whole genome shotgun (WGS) entry which is preliminary data.</text>
</comment>
<dbReference type="Proteomes" id="UP000239504">
    <property type="component" value="Unassembled WGS sequence"/>
</dbReference>
<keyword evidence="4" id="KW-1185">Reference proteome</keyword>
<keyword evidence="1" id="KW-0472">Membrane</keyword>
<evidence type="ECO:0000313" key="4">
    <source>
        <dbReference type="Proteomes" id="UP000239504"/>
    </source>
</evidence>
<proteinExistence type="predicted"/>
<reference evidence="3 4" key="1">
    <citation type="submission" date="2017-12" db="EMBL/GenBank/DDBJ databases">
        <authorList>
            <person name="Hurst M.R.H."/>
        </authorList>
    </citation>
    <scope>NUCLEOTIDE SEQUENCE [LARGE SCALE GENOMIC DNA]</scope>
    <source>
        <strain evidence="3 4">SY-3-19</strain>
    </source>
</reference>
<sequence>MGGSVFLTLFFGLFLAVGVGILGFGLHSLHMSQQAEHWPTTPGTITASDFKVNSDSDGDTYQAKVEYTYNADSYERTGEKIVFGYAASSSRGFHQDIHDALPVGSQVAVRYNPANPDQAVLSFGVNQSIKFLMIFGAVWTMFTLGMVAMVWLSGQGATTLLDNMLIYSTGR</sequence>
<dbReference type="Pfam" id="PF12158">
    <property type="entry name" value="DUF3592"/>
    <property type="match status" value="1"/>
</dbReference>
<name>A0A2S7K805_9PROT</name>
<feature type="transmembrane region" description="Helical" evidence="1">
    <location>
        <begin position="131"/>
        <end position="152"/>
    </location>
</feature>
<evidence type="ECO:0000256" key="1">
    <source>
        <dbReference type="SAM" id="Phobius"/>
    </source>
</evidence>
<gene>
    <name evidence="3" type="ORF">CW354_10135</name>
</gene>
<feature type="transmembrane region" description="Helical" evidence="1">
    <location>
        <begin position="6"/>
        <end position="26"/>
    </location>
</feature>
<feature type="domain" description="DUF3592" evidence="2">
    <location>
        <begin position="41"/>
        <end position="124"/>
    </location>
</feature>
<organism evidence="3 4">
    <name type="scientific">Hyphococcus luteus</name>
    <dbReference type="NCBI Taxonomy" id="2058213"/>
    <lineage>
        <taxon>Bacteria</taxon>
        <taxon>Pseudomonadati</taxon>
        <taxon>Pseudomonadota</taxon>
        <taxon>Alphaproteobacteria</taxon>
        <taxon>Parvularculales</taxon>
        <taxon>Parvularculaceae</taxon>
        <taxon>Hyphococcus</taxon>
    </lineage>
</organism>
<dbReference type="RefSeq" id="WP_104829873.1">
    <property type="nucleotide sequence ID" value="NZ_PJCH01000005.1"/>
</dbReference>
<dbReference type="AlphaFoldDB" id="A0A2S7K805"/>
<accession>A0A2S7K805</accession>
<dbReference type="InterPro" id="IPR021994">
    <property type="entry name" value="DUF3592"/>
</dbReference>
<dbReference type="OrthoDB" id="4750277at2"/>
<protein>
    <recommendedName>
        <fullName evidence="2">DUF3592 domain-containing protein</fullName>
    </recommendedName>
</protein>
<dbReference type="EMBL" id="PJCH01000005">
    <property type="protein sequence ID" value="PQA88630.1"/>
    <property type="molecule type" value="Genomic_DNA"/>
</dbReference>